<accession>A0A7T0PWQ8</accession>
<keyword evidence="2" id="KW-1185">Reference proteome</keyword>
<name>A0A7T0PWQ8_9ACTO</name>
<dbReference type="Gene3D" id="3.40.190.10">
    <property type="entry name" value="Periplasmic binding protein-like II"/>
    <property type="match status" value="1"/>
</dbReference>
<dbReference type="PANTHER" id="PTHR43649">
    <property type="entry name" value="ARABINOSE-BINDING PROTEIN-RELATED"/>
    <property type="match status" value="1"/>
</dbReference>
<proteinExistence type="predicted"/>
<organism evidence="1 2">
    <name type="scientific">Actinomyces respiraculi</name>
    <dbReference type="NCBI Taxonomy" id="2744574"/>
    <lineage>
        <taxon>Bacteria</taxon>
        <taxon>Bacillati</taxon>
        <taxon>Actinomycetota</taxon>
        <taxon>Actinomycetes</taxon>
        <taxon>Actinomycetales</taxon>
        <taxon>Actinomycetaceae</taxon>
        <taxon>Actinomyces</taxon>
    </lineage>
</organism>
<reference evidence="1 2" key="1">
    <citation type="submission" date="2020-11" db="EMBL/GenBank/DDBJ databases">
        <title>Actinomyces sp. ZJ750.</title>
        <authorList>
            <person name="Zhou J."/>
        </authorList>
    </citation>
    <scope>NUCLEOTIDE SEQUENCE [LARGE SCALE GENOMIC DNA]</scope>
    <source>
        <strain evidence="1 2">ZJ750</strain>
    </source>
</reference>
<sequence length="379" mass="40845">MKEAEKVYKKDHPDFTLEIIETVWDDVQQKLTTLAQSQDFDQLPDIFLMQNMAGQKNIVNYPDIFGDFTDSGIDFSQFPESVTNYFNYDGVQYGLPFDSGTAIGAWRTDFLEQAGYTIADLTDVPWSRFIEIGKDVKSKIGKPMLSGQAGASDLIMMMIQSAGSSLFNDDGTVHISDNDVLHKAVGIYKQLVDEGILIEVNSWDEYIGSFTGEQVVGTIQGVWISGSIQTATEQSGKWAVTNVPSVDGVPGATNYTANGGSSWVISSNANAELAADFLKSTFAGSTEFYDTILPSSGAVANWIPAGKSDVYNEPVEFYGGQAVYADVVAFGAKVPSVNTGVYYYEGRDAVSAAITQVVGGADLATALKDASDTTEFAMG</sequence>
<evidence type="ECO:0000313" key="2">
    <source>
        <dbReference type="Proteomes" id="UP000594637"/>
    </source>
</evidence>
<dbReference type="KEGG" id="arep:ID810_09950"/>
<dbReference type="AlphaFoldDB" id="A0A7T0PWQ8"/>
<dbReference type="SUPFAM" id="SSF53850">
    <property type="entry name" value="Periplasmic binding protein-like II"/>
    <property type="match status" value="1"/>
</dbReference>
<protein>
    <submittedName>
        <fullName evidence="1">Extracellular solute-binding protein</fullName>
    </submittedName>
</protein>
<dbReference type="EMBL" id="CP063989">
    <property type="protein sequence ID" value="QPL06681.1"/>
    <property type="molecule type" value="Genomic_DNA"/>
</dbReference>
<evidence type="ECO:0000313" key="1">
    <source>
        <dbReference type="EMBL" id="QPL06681.1"/>
    </source>
</evidence>
<gene>
    <name evidence="1" type="ORF">ID810_09950</name>
</gene>
<dbReference type="Proteomes" id="UP000594637">
    <property type="component" value="Chromosome"/>
</dbReference>
<dbReference type="InterPro" id="IPR050490">
    <property type="entry name" value="Bact_solute-bd_prot1"/>
</dbReference>
<dbReference type="PANTHER" id="PTHR43649:SF32">
    <property type="entry name" value="SUGAR BINDING SECRETED PROTEIN"/>
    <property type="match status" value="1"/>
</dbReference>